<name>A0ABQ5XLL0_9GAMM</name>
<dbReference type="RefSeq" id="WP_284319986.1">
    <property type="nucleotide sequence ID" value="NZ_BSOB01000010.1"/>
</dbReference>
<accession>A0ABQ5XLL0</accession>
<protein>
    <recommendedName>
        <fullName evidence="4">Carboxypeptidase regulatory-like domain-containing protein</fullName>
    </recommendedName>
</protein>
<evidence type="ECO:0000313" key="2">
    <source>
        <dbReference type="EMBL" id="GLQ92247.1"/>
    </source>
</evidence>
<evidence type="ECO:0000313" key="3">
    <source>
        <dbReference type="Proteomes" id="UP001156670"/>
    </source>
</evidence>
<evidence type="ECO:0008006" key="4">
    <source>
        <dbReference type="Google" id="ProtNLM"/>
    </source>
</evidence>
<dbReference type="Gene3D" id="2.60.40.1120">
    <property type="entry name" value="Carboxypeptidase-like, regulatory domain"/>
    <property type="match status" value="1"/>
</dbReference>
<dbReference type="InterPro" id="IPR013784">
    <property type="entry name" value="Carb-bd-like_fold"/>
</dbReference>
<organism evidence="2 3">
    <name type="scientific">Dyella acidisoli</name>
    <dbReference type="NCBI Taxonomy" id="1867834"/>
    <lineage>
        <taxon>Bacteria</taxon>
        <taxon>Pseudomonadati</taxon>
        <taxon>Pseudomonadota</taxon>
        <taxon>Gammaproteobacteria</taxon>
        <taxon>Lysobacterales</taxon>
        <taxon>Rhodanobacteraceae</taxon>
        <taxon>Dyella</taxon>
    </lineage>
</organism>
<dbReference type="Pfam" id="PF13620">
    <property type="entry name" value="CarboxypepD_reg"/>
    <property type="match status" value="1"/>
</dbReference>
<keyword evidence="1" id="KW-0732">Signal</keyword>
<keyword evidence="3" id="KW-1185">Reference proteome</keyword>
<reference evidence="3" key="1">
    <citation type="journal article" date="2019" name="Int. J. Syst. Evol. Microbiol.">
        <title>The Global Catalogue of Microorganisms (GCM) 10K type strain sequencing project: providing services to taxonomists for standard genome sequencing and annotation.</title>
        <authorList>
            <consortium name="The Broad Institute Genomics Platform"/>
            <consortium name="The Broad Institute Genome Sequencing Center for Infectious Disease"/>
            <person name="Wu L."/>
            <person name="Ma J."/>
        </authorList>
    </citation>
    <scope>NUCLEOTIDE SEQUENCE [LARGE SCALE GENOMIC DNA]</scope>
    <source>
        <strain evidence="3">NBRC 111980</strain>
    </source>
</reference>
<gene>
    <name evidence="2" type="ORF">GCM10007901_11980</name>
</gene>
<proteinExistence type="predicted"/>
<feature type="chain" id="PRO_5046259811" description="Carboxypeptidase regulatory-like domain-containing protein" evidence="1">
    <location>
        <begin position="42"/>
        <end position="130"/>
    </location>
</feature>
<dbReference type="Proteomes" id="UP001156670">
    <property type="component" value="Unassembled WGS sequence"/>
</dbReference>
<sequence length="130" mass="13881">MYGIQRFKTSNCQRHSLSVRNAAIVMVLGIVSSLSPPTAHAQSTTASVFGQAPAGEIVTAHSSEGLQRHKIVGKNGRYRIDPLPAGDYSVTLEKDGQPVDARTHIPLIVGRGTEVDFACPNDHCAASESR</sequence>
<dbReference type="SUPFAM" id="SSF49452">
    <property type="entry name" value="Starch-binding domain-like"/>
    <property type="match status" value="1"/>
</dbReference>
<comment type="caution">
    <text evidence="2">The sequence shown here is derived from an EMBL/GenBank/DDBJ whole genome shotgun (WGS) entry which is preliminary data.</text>
</comment>
<feature type="signal peptide" evidence="1">
    <location>
        <begin position="1"/>
        <end position="41"/>
    </location>
</feature>
<dbReference type="EMBL" id="BSOB01000010">
    <property type="protein sequence ID" value="GLQ92247.1"/>
    <property type="molecule type" value="Genomic_DNA"/>
</dbReference>
<evidence type="ECO:0000256" key="1">
    <source>
        <dbReference type="SAM" id="SignalP"/>
    </source>
</evidence>